<dbReference type="AlphaFoldDB" id="A0A4S5BR79"/>
<proteinExistence type="predicted"/>
<feature type="chain" id="PRO_5020847486" description="DUF4148 domain-containing protein" evidence="1">
    <location>
        <begin position="33"/>
        <end position="111"/>
    </location>
</feature>
<organism evidence="2 3">
    <name type="scientific">Lampropedia aestuarii</name>
    <dbReference type="NCBI Taxonomy" id="2562762"/>
    <lineage>
        <taxon>Bacteria</taxon>
        <taxon>Pseudomonadati</taxon>
        <taxon>Pseudomonadota</taxon>
        <taxon>Betaproteobacteria</taxon>
        <taxon>Burkholderiales</taxon>
        <taxon>Comamonadaceae</taxon>
        <taxon>Lampropedia</taxon>
    </lineage>
</organism>
<name>A0A4S5BR79_9BURK</name>
<keyword evidence="3" id="KW-1185">Reference proteome</keyword>
<protein>
    <recommendedName>
        <fullName evidence="4">DUF4148 domain-containing protein</fullName>
    </recommendedName>
</protein>
<gene>
    <name evidence="2" type="ORF">E8K88_04605</name>
</gene>
<reference evidence="2 3" key="1">
    <citation type="submission" date="2019-04" db="EMBL/GenBank/DDBJ databases">
        <title>Lampropedia sp YIM MLB12 draf genome.</title>
        <authorList>
            <person name="Wang Y.-X."/>
        </authorList>
    </citation>
    <scope>NUCLEOTIDE SEQUENCE [LARGE SCALE GENOMIC DNA]</scope>
    <source>
        <strain evidence="2 3">YIM MLB12</strain>
    </source>
</reference>
<comment type="caution">
    <text evidence="2">The sequence shown here is derived from an EMBL/GenBank/DDBJ whole genome shotgun (WGS) entry which is preliminary data.</text>
</comment>
<keyword evidence="1" id="KW-0732">Signal</keyword>
<evidence type="ECO:0000313" key="2">
    <source>
        <dbReference type="EMBL" id="THJ35277.1"/>
    </source>
</evidence>
<dbReference type="OrthoDB" id="8918735at2"/>
<dbReference type="EMBL" id="SSWX01000004">
    <property type="protein sequence ID" value="THJ35277.1"/>
    <property type="molecule type" value="Genomic_DNA"/>
</dbReference>
<evidence type="ECO:0000313" key="3">
    <source>
        <dbReference type="Proteomes" id="UP000306236"/>
    </source>
</evidence>
<accession>A0A4S5BR79</accession>
<feature type="signal peptide" evidence="1">
    <location>
        <begin position="1"/>
        <end position="32"/>
    </location>
</feature>
<evidence type="ECO:0008006" key="4">
    <source>
        <dbReference type="Google" id="ProtNLM"/>
    </source>
</evidence>
<dbReference type="Proteomes" id="UP000306236">
    <property type="component" value="Unassembled WGS sequence"/>
</dbReference>
<evidence type="ECO:0000256" key="1">
    <source>
        <dbReference type="SAM" id="SignalP"/>
    </source>
</evidence>
<sequence length="111" mass="11688">MPLKGNTMKSFNKVLAVVAVSMTALVGVSAQAAQPWSGEQPTFANFSDANTGTVNRADVQAQAREAIANNTFSDAKNNRVVINPQASQTTRAEVHAQAVEAMQNNTIAVGE</sequence>
<dbReference type="RefSeq" id="WP_136405474.1">
    <property type="nucleotide sequence ID" value="NZ_JARXRQ010000007.1"/>
</dbReference>